<dbReference type="Proteomes" id="UP000537890">
    <property type="component" value="Unassembled WGS sequence"/>
</dbReference>
<dbReference type="InterPro" id="IPR042242">
    <property type="entry name" value="RecO_C"/>
</dbReference>
<dbReference type="GO" id="GO:0043590">
    <property type="term" value="C:bacterial nucleoid"/>
    <property type="evidence" value="ECO:0007669"/>
    <property type="project" value="TreeGrafter"/>
</dbReference>
<dbReference type="SUPFAM" id="SSF57863">
    <property type="entry name" value="ArfGap/RecO-like zinc finger"/>
    <property type="match status" value="1"/>
</dbReference>
<evidence type="ECO:0000313" key="1">
    <source>
        <dbReference type="EMBL" id="NYT47495.1"/>
    </source>
</evidence>
<dbReference type="InterPro" id="IPR037278">
    <property type="entry name" value="ARFGAP/RecO"/>
</dbReference>
<accession>A0A7Z0MQ56</accession>
<name>A0A7Z0MQ56_9GAMM</name>
<sequence>MWKRDNQIPFLPGLNTYCGFYLNELLRHFIPVDEPYPDVFINYLICLQQLKSSEQIEAALRLFEIQLLQATGYGLQLVCDYLTQLPIQSSASYQYDIEQGATINDKGQVQGATLIAMQQGSYQNARQLNEAKLLMRQVIDFYLQGKLLKSRMLITKLIEKQTCKSN</sequence>
<gene>
    <name evidence="1" type="ORF">H0A75_07900</name>
</gene>
<protein>
    <submittedName>
        <fullName evidence="1">DNA repair protein RecO C-terminal domain-containing protein</fullName>
    </submittedName>
</protein>
<dbReference type="AlphaFoldDB" id="A0A7Z0MQ56"/>
<dbReference type="Pfam" id="PF02565">
    <property type="entry name" value="RecO_C"/>
    <property type="match status" value="1"/>
</dbReference>
<reference evidence="1 2" key="1">
    <citation type="submission" date="2020-05" db="EMBL/GenBank/DDBJ databases">
        <title>Horizontal transmission and recombination maintain forever young bacterial symbiont genomes.</title>
        <authorList>
            <person name="Russell S.L."/>
            <person name="Pepper-Tunick E."/>
            <person name="Svedberg J."/>
            <person name="Byrne A."/>
            <person name="Ruelas Castillo J."/>
            <person name="Vollmers C."/>
            <person name="Beinart R.A."/>
            <person name="Corbett-Detig R."/>
        </authorList>
    </citation>
    <scope>NUCLEOTIDE SEQUENCE [LARGE SCALE GENOMIC DNA]</scope>
    <source>
        <strain evidence="1">4727-3</strain>
    </source>
</reference>
<dbReference type="GO" id="GO:0006302">
    <property type="term" value="P:double-strand break repair"/>
    <property type="evidence" value="ECO:0007669"/>
    <property type="project" value="TreeGrafter"/>
</dbReference>
<evidence type="ECO:0000313" key="2">
    <source>
        <dbReference type="Proteomes" id="UP000537890"/>
    </source>
</evidence>
<dbReference type="GO" id="GO:0006310">
    <property type="term" value="P:DNA recombination"/>
    <property type="evidence" value="ECO:0007669"/>
    <property type="project" value="InterPro"/>
</dbReference>
<dbReference type="PANTHER" id="PTHR33991:SF1">
    <property type="entry name" value="DNA REPAIR PROTEIN RECO"/>
    <property type="match status" value="1"/>
</dbReference>
<comment type="caution">
    <text evidence="1">The sequence shown here is derived from an EMBL/GenBank/DDBJ whole genome shotgun (WGS) entry which is preliminary data.</text>
</comment>
<organism evidence="1 2">
    <name type="scientific">Candidatus Methanofishera endochildressiae</name>
    <dbReference type="NCBI Taxonomy" id="2738884"/>
    <lineage>
        <taxon>Bacteria</taxon>
        <taxon>Pseudomonadati</taxon>
        <taxon>Pseudomonadota</taxon>
        <taxon>Gammaproteobacteria</taxon>
        <taxon>Candidatus Methanofishera</taxon>
    </lineage>
</organism>
<dbReference type="EMBL" id="JACCHS010000164">
    <property type="protein sequence ID" value="NYT47495.1"/>
    <property type="molecule type" value="Genomic_DNA"/>
</dbReference>
<dbReference type="Gene3D" id="1.20.1440.120">
    <property type="entry name" value="Recombination protein O, C-terminal domain"/>
    <property type="match status" value="1"/>
</dbReference>
<dbReference type="PANTHER" id="PTHR33991">
    <property type="entry name" value="DNA REPAIR PROTEIN RECO"/>
    <property type="match status" value="1"/>
</dbReference>
<dbReference type="InterPro" id="IPR003717">
    <property type="entry name" value="RecO"/>
</dbReference>
<proteinExistence type="predicted"/>